<evidence type="ECO:0000259" key="6">
    <source>
        <dbReference type="Pfam" id="PF08781"/>
    </source>
</evidence>
<dbReference type="InterPro" id="IPR014889">
    <property type="entry name" value="Transc_factor_DP_C"/>
</dbReference>
<sequence>MQLVHFDFNSSLFEIHDDNHVLEAMKLCEESKGGGNGNASLDPVSASSP</sequence>
<evidence type="ECO:0000313" key="7">
    <source>
        <dbReference type="EMBL" id="KVI09501.1"/>
    </source>
</evidence>
<dbReference type="EMBL" id="LEKV01001058">
    <property type="protein sequence ID" value="KVI09501.1"/>
    <property type="molecule type" value="Genomic_DNA"/>
</dbReference>
<keyword evidence="2" id="KW-0805">Transcription regulation</keyword>
<dbReference type="STRING" id="59895.A0A103YI12"/>
<dbReference type="SUPFAM" id="SSF144074">
    <property type="entry name" value="E2F-DP heterodimerization region"/>
    <property type="match status" value="1"/>
</dbReference>
<feature type="domain" description="Transcription factor DP C-terminal" evidence="6">
    <location>
        <begin position="1"/>
        <end position="32"/>
    </location>
</feature>
<keyword evidence="3" id="KW-0238">DNA-binding</keyword>
<dbReference type="Pfam" id="PF08781">
    <property type="entry name" value="DP"/>
    <property type="match status" value="1"/>
</dbReference>
<dbReference type="InterPro" id="IPR037241">
    <property type="entry name" value="E2F-DP_heterodim"/>
</dbReference>
<evidence type="ECO:0000256" key="1">
    <source>
        <dbReference type="ARBA" id="ARBA00010940"/>
    </source>
</evidence>
<gene>
    <name evidence="7" type="ORF">Ccrd_012120</name>
</gene>
<organism evidence="7 8">
    <name type="scientific">Cynara cardunculus var. scolymus</name>
    <name type="common">Globe artichoke</name>
    <name type="synonym">Cynara scolymus</name>
    <dbReference type="NCBI Taxonomy" id="59895"/>
    <lineage>
        <taxon>Eukaryota</taxon>
        <taxon>Viridiplantae</taxon>
        <taxon>Streptophyta</taxon>
        <taxon>Embryophyta</taxon>
        <taxon>Tracheophyta</taxon>
        <taxon>Spermatophyta</taxon>
        <taxon>Magnoliopsida</taxon>
        <taxon>eudicotyledons</taxon>
        <taxon>Gunneridae</taxon>
        <taxon>Pentapetalae</taxon>
        <taxon>asterids</taxon>
        <taxon>campanulids</taxon>
        <taxon>Asterales</taxon>
        <taxon>Asteraceae</taxon>
        <taxon>Carduoideae</taxon>
        <taxon>Cardueae</taxon>
        <taxon>Carduinae</taxon>
        <taxon>Cynara</taxon>
    </lineage>
</organism>
<reference evidence="7 8" key="1">
    <citation type="journal article" date="2016" name="Sci. Rep.">
        <title>The genome sequence of the outbreeding globe artichoke constructed de novo incorporating a phase-aware low-pass sequencing strategy of F1 progeny.</title>
        <authorList>
            <person name="Scaglione D."/>
            <person name="Reyes-Chin-Wo S."/>
            <person name="Acquadro A."/>
            <person name="Froenicke L."/>
            <person name="Portis E."/>
            <person name="Beitel C."/>
            <person name="Tirone M."/>
            <person name="Mauro R."/>
            <person name="Lo Monaco A."/>
            <person name="Mauromicale G."/>
            <person name="Faccioli P."/>
            <person name="Cattivelli L."/>
            <person name="Rieseberg L."/>
            <person name="Michelmore R."/>
            <person name="Lanteri S."/>
        </authorList>
    </citation>
    <scope>NUCLEOTIDE SEQUENCE [LARGE SCALE GENOMIC DNA]</scope>
    <source>
        <strain evidence="7">2C</strain>
    </source>
</reference>
<protein>
    <recommendedName>
        <fullName evidence="6">Transcription factor DP C-terminal domain-containing protein</fullName>
    </recommendedName>
</protein>
<evidence type="ECO:0000313" key="8">
    <source>
        <dbReference type="Proteomes" id="UP000243975"/>
    </source>
</evidence>
<dbReference type="GO" id="GO:0003677">
    <property type="term" value="F:DNA binding"/>
    <property type="evidence" value="ECO:0007669"/>
    <property type="project" value="UniProtKB-KW"/>
</dbReference>
<evidence type="ECO:0000256" key="2">
    <source>
        <dbReference type="ARBA" id="ARBA00023015"/>
    </source>
</evidence>
<keyword evidence="8" id="KW-1185">Reference proteome</keyword>
<keyword evidence="4" id="KW-0804">Transcription</keyword>
<dbReference type="AlphaFoldDB" id="A0A103YI12"/>
<dbReference type="Gramene" id="KVI09501">
    <property type="protein sequence ID" value="KVI09501"/>
    <property type="gene ID" value="Ccrd_012120"/>
</dbReference>
<dbReference type="InterPro" id="IPR038168">
    <property type="entry name" value="TF_DP_C_sf"/>
</dbReference>
<evidence type="ECO:0000256" key="5">
    <source>
        <dbReference type="SAM" id="MobiDB-lite"/>
    </source>
</evidence>
<accession>A0A103YI12</accession>
<comment type="caution">
    <text evidence="7">The sequence shown here is derived from an EMBL/GenBank/DDBJ whole genome shotgun (WGS) entry which is preliminary data.</text>
</comment>
<evidence type="ECO:0000256" key="3">
    <source>
        <dbReference type="ARBA" id="ARBA00023125"/>
    </source>
</evidence>
<dbReference type="Proteomes" id="UP000243975">
    <property type="component" value="Unassembled WGS sequence"/>
</dbReference>
<dbReference type="Gene3D" id="1.20.140.80">
    <property type="entry name" value="Transcription factor DP"/>
    <property type="match status" value="1"/>
</dbReference>
<feature type="region of interest" description="Disordered" evidence="5">
    <location>
        <begin position="30"/>
        <end position="49"/>
    </location>
</feature>
<comment type="similarity">
    <text evidence="1">Belongs to the E2F/DP family.</text>
</comment>
<proteinExistence type="inferred from homology"/>
<evidence type="ECO:0000256" key="4">
    <source>
        <dbReference type="ARBA" id="ARBA00023163"/>
    </source>
</evidence>
<name>A0A103YI12_CYNCS</name>